<dbReference type="GO" id="GO:0030638">
    <property type="term" value="P:polyketide metabolic process"/>
    <property type="evidence" value="ECO:0007669"/>
    <property type="project" value="InterPro"/>
</dbReference>
<comment type="caution">
    <text evidence="1">The sequence shown here is derived from an EMBL/GenBank/DDBJ whole genome shotgun (WGS) entry which is preliminary data.</text>
</comment>
<reference evidence="1 2" key="1">
    <citation type="journal article" date="2015" name="Genome Biol. Evol.">
        <title>Comparative Genomics of a Bacterivorous Green Alga Reveals Evolutionary Causalities and Consequences of Phago-Mixotrophic Mode of Nutrition.</title>
        <authorList>
            <person name="Burns J.A."/>
            <person name="Paasch A."/>
            <person name="Narechania A."/>
            <person name="Kim E."/>
        </authorList>
    </citation>
    <scope>NUCLEOTIDE SEQUENCE [LARGE SCALE GENOMIC DNA]</scope>
    <source>
        <strain evidence="1 2">PLY_AMNH</strain>
    </source>
</reference>
<accession>A0AAE0BXI1</accession>
<dbReference type="Gene3D" id="3.10.450.50">
    <property type="match status" value="2"/>
</dbReference>
<dbReference type="Proteomes" id="UP001190700">
    <property type="component" value="Unassembled WGS sequence"/>
</dbReference>
<dbReference type="PANTHER" id="PTHR38436">
    <property type="entry name" value="POLYKETIDE CYCLASE SNOAL-LIKE DOMAIN"/>
    <property type="match status" value="1"/>
</dbReference>
<gene>
    <name evidence="1" type="ORF">CYMTET_46365</name>
</gene>
<protein>
    <recommendedName>
        <fullName evidence="3">SnoaL-like domain-containing protein</fullName>
    </recommendedName>
</protein>
<dbReference type="SUPFAM" id="SSF54427">
    <property type="entry name" value="NTF2-like"/>
    <property type="match status" value="2"/>
</dbReference>
<proteinExistence type="predicted"/>
<evidence type="ECO:0008006" key="3">
    <source>
        <dbReference type="Google" id="ProtNLM"/>
    </source>
</evidence>
<dbReference type="InterPro" id="IPR009959">
    <property type="entry name" value="Cyclase_SnoaL-like"/>
</dbReference>
<dbReference type="Pfam" id="PF07366">
    <property type="entry name" value="SnoaL"/>
    <property type="match status" value="1"/>
</dbReference>
<evidence type="ECO:0000313" key="2">
    <source>
        <dbReference type="Proteomes" id="UP001190700"/>
    </source>
</evidence>
<dbReference type="InterPro" id="IPR032710">
    <property type="entry name" value="NTF2-like_dom_sf"/>
</dbReference>
<dbReference type="AlphaFoldDB" id="A0AAE0BXI1"/>
<evidence type="ECO:0000313" key="1">
    <source>
        <dbReference type="EMBL" id="KAK3244008.1"/>
    </source>
</evidence>
<keyword evidence="2" id="KW-1185">Reference proteome</keyword>
<organism evidence="1 2">
    <name type="scientific">Cymbomonas tetramitiformis</name>
    <dbReference type="NCBI Taxonomy" id="36881"/>
    <lineage>
        <taxon>Eukaryota</taxon>
        <taxon>Viridiplantae</taxon>
        <taxon>Chlorophyta</taxon>
        <taxon>Pyramimonadophyceae</taxon>
        <taxon>Pyramimonadales</taxon>
        <taxon>Pyramimonadaceae</taxon>
        <taxon>Cymbomonas</taxon>
    </lineage>
</organism>
<sequence length="265" mass="29412">MAGECTDNVKTPEHAGCDFVAATGSYLGRMTAPWLGIPPPSSTTFVTIRYGEFYLIRDGKITLTFIIFDVPNLMLQCDVWNFPQVGNGSEIFIPGPKTNDGVCPEAPPSCPKESAKSLDLVEGMLFACKKYDQKNLESMGMEAYWHPQMLWYGPTGIGSTFGVDGFQQGHQGPFLKAFPDREGGNHKARFADGVYVASTGWPSMYATHKGSGWLGVDATEKSITMRVMDWWRRDGDSLRENWVFIDIPELLKQMGRDVLPYVSKG</sequence>
<name>A0AAE0BXI1_9CHLO</name>
<dbReference type="EMBL" id="LGRX02032433">
    <property type="protein sequence ID" value="KAK3244008.1"/>
    <property type="molecule type" value="Genomic_DNA"/>
</dbReference>
<dbReference type="PANTHER" id="PTHR38436:SF1">
    <property type="entry name" value="ESTER CYCLASE"/>
    <property type="match status" value="1"/>
</dbReference>